<reference evidence="1" key="1">
    <citation type="submission" date="2013-11" db="EMBL/GenBank/DDBJ databases">
        <title>The Genome Sequence of Phytophthora parasitica CHvinca01.</title>
        <authorList>
            <consortium name="The Broad Institute Genomics Platform"/>
            <person name="Russ C."/>
            <person name="Tyler B."/>
            <person name="Panabieres F."/>
            <person name="Shan W."/>
            <person name="Tripathy S."/>
            <person name="Grunwald N."/>
            <person name="Machado M."/>
            <person name="Johnson C.S."/>
            <person name="Arredondo F."/>
            <person name="Hong C."/>
            <person name="Coffey M."/>
            <person name="Young S.K."/>
            <person name="Zeng Q."/>
            <person name="Gargeya S."/>
            <person name="Fitzgerald M."/>
            <person name="Abouelleil A."/>
            <person name="Alvarado L."/>
            <person name="Chapman S.B."/>
            <person name="Gainer-Dewar J."/>
            <person name="Goldberg J."/>
            <person name="Griggs A."/>
            <person name="Gujja S."/>
            <person name="Hansen M."/>
            <person name="Howarth C."/>
            <person name="Imamovic A."/>
            <person name="Ireland A."/>
            <person name="Larimer J."/>
            <person name="McCowan C."/>
            <person name="Murphy C."/>
            <person name="Pearson M."/>
            <person name="Poon T.W."/>
            <person name="Priest M."/>
            <person name="Roberts A."/>
            <person name="Saif S."/>
            <person name="Shea T."/>
            <person name="Sykes S."/>
            <person name="Wortman J."/>
            <person name="Nusbaum C."/>
            <person name="Birren B."/>
        </authorList>
    </citation>
    <scope>NUCLEOTIDE SEQUENCE [LARGE SCALE GENOMIC DNA]</scope>
    <source>
        <strain evidence="1">CHvinca01</strain>
    </source>
</reference>
<accession>W2LDY3</accession>
<dbReference type="AlphaFoldDB" id="W2LDY3"/>
<name>W2LDY3_PHYNI</name>
<dbReference type="Proteomes" id="UP000054423">
    <property type="component" value="Unassembled WGS sequence"/>
</dbReference>
<dbReference type="VEuPathDB" id="FungiDB:PPTG_18803"/>
<sequence>MSVTEAGELSEYHKKMMAAMMSSLRCAEVARAKEQARQARYYDQRVRQKKKLRAGDRVWMFRPPRGADASKFVHQWVGPMRVVEPVGYDNWLVRREDVDGEPEWHIAHVSFLIAYHKPIGLLKRVAVDLEQQLEYESSNEGVSESEAAAKVVRAAEIPTIASAPGRARKRNRQAARGATAWGNTSDILVETRRRKRRNRAGQYVLEHELRTRRAVKRWRAGNDGDDTERWWVSTRDYDQLLRNDRVVEDSGLEEGV</sequence>
<proteinExistence type="predicted"/>
<organism evidence="1">
    <name type="scientific">Phytophthora nicotianae</name>
    <name type="common">Potato buckeye rot agent</name>
    <name type="synonym">Phytophthora parasitica</name>
    <dbReference type="NCBI Taxonomy" id="4792"/>
    <lineage>
        <taxon>Eukaryota</taxon>
        <taxon>Sar</taxon>
        <taxon>Stramenopiles</taxon>
        <taxon>Oomycota</taxon>
        <taxon>Peronosporomycetes</taxon>
        <taxon>Peronosporales</taxon>
        <taxon>Peronosporaceae</taxon>
        <taxon>Phytophthora</taxon>
    </lineage>
</organism>
<dbReference type="OrthoDB" id="413122at2759"/>
<evidence type="ECO:0000313" key="1">
    <source>
        <dbReference type="EMBL" id="ETL95653.1"/>
    </source>
</evidence>
<dbReference type="EMBL" id="KI679003">
    <property type="protein sequence ID" value="ETL95653.1"/>
    <property type="molecule type" value="Genomic_DNA"/>
</dbReference>
<protein>
    <submittedName>
        <fullName evidence="1">Uncharacterized protein</fullName>
    </submittedName>
</protein>
<gene>
    <name evidence="1" type="ORF">L917_06587</name>
</gene>